<evidence type="ECO:0000256" key="3">
    <source>
        <dbReference type="ARBA" id="ARBA00023125"/>
    </source>
</evidence>
<keyword evidence="5" id="KW-0539">Nucleus</keyword>
<evidence type="ECO:0000256" key="4">
    <source>
        <dbReference type="ARBA" id="ARBA00023163"/>
    </source>
</evidence>
<dbReference type="CDD" id="cd00067">
    <property type="entry name" value="GAL4"/>
    <property type="match status" value="1"/>
</dbReference>
<comment type="caution">
    <text evidence="8">The sequence shown here is derived from an EMBL/GenBank/DDBJ whole genome shotgun (WGS) entry which is preliminary data.</text>
</comment>
<dbReference type="GO" id="GO:0006351">
    <property type="term" value="P:DNA-templated transcription"/>
    <property type="evidence" value="ECO:0007669"/>
    <property type="project" value="InterPro"/>
</dbReference>
<dbReference type="InterPro" id="IPR051127">
    <property type="entry name" value="Fungal_SecMet_Regulators"/>
</dbReference>
<dbReference type="SMART" id="SM00066">
    <property type="entry name" value="GAL4"/>
    <property type="match status" value="1"/>
</dbReference>
<dbReference type="InterPro" id="IPR001138">
    <property type="entry name" value="Zn2Cys6_DnaBD"/>
</dbReference>
<name>A0A1F7ZRT1_9EURO</name>
<protein>
    <recommendedName>
        <fullName evidence="7">Zn(2)-C6 fungal-type domain-containing protein</fullName>
    </recommendedName>
</protein>
<dbReference type="GO" id="GO:0003677">
    <property type="term" value="F:DNA binding"/>
    <property type="evidence" value="ECO:0007669"/>
    <property type="project" value="UniProtKB-KW"/>
</dbReference>
<dbReference type="InterPro" id="IPR036864">
    <property type="entry name" value="Zn2-C6_fun-type_DNA-bd_sf"/>
</dbReference>
<dbReference type="Pfam" id="PF04082">
    <property type="entry name" value="Fungal_trans"/>
    <property type="match status" value="1"/>
</dbReference>
<dbReference type="SUPFAM" id="SSF57701">
    <property type="entry name" value="Zn2/Cys6 DNA-binding domain"/>
    <property type="match status" value="1"/>
</dbReference>
<proteinExistence type="predicted"/>
<dbReference type="Pfam" id="PF00172">
    <property type="entry name" value="Zn_clus"/>
    <property type="match status" value="1"/>
</dbReference>
<evidence type="ECO:0000313" key="8">
    <source>
        <dbReference type="EMBL" id="OGM42171.1"/>
    </source>
</evidence>
<gene>
    <name evidence="8" type="ORF">ABOM_009333</name>
</gene>
<keyword evidence="4" id="KW-0804">Transcription</keyword>
<dbReference type="CDD" id="cd12148">
    <property type="entry name" value="fungal_TF_MHR"/>
    <property type="match status" value="1"/>
</dbReference>
<keyword evidence="1" id="KW-0479">Metal-binding</keyword>
<dbReference type="OrthoDB" id="5296287at2759"/>
<evidence type="ECO:0000259" key="7">
    <source>
        <dbReference type="PROSITE" id="PS50048"/>
    </source>
</evidence>
<dbReference type="GeneID" id="34452723"/>
<dbReference type="InterPro" id="IPR007219">
    <property type="entry name" value="XnlR_reg_dom"/>
</dbReference>
<evidence type="ECO:0000256" key="6">
    <source>
        <dbReference type="SAM" id="MobiDB-lite"/>
    </source>
</evidence>
<feature type="domain" description="Zn(2)-C6 fungal-type" evidence="7">
    <location>
        <begin position="29"/>
        <end position="58"/>
    </location>
</feature>
<sequence>MVQQLDASTIDGNRSVRDQQHTRIHINRACEPCRSRKIRCNGRHPCHKCEQHQRQCQYRAGGARKKRGRVRADSPKDLEVNPGSILEAEQIAAPTDPVAPQPQVFSDLVQFKLHQALRVGIGVSNQATGSFQFYGPSSHFCFIQRIYERVKRNFQPTELPQRDSTVPEALEKWGLEKFMFSREYVNGGNPPLQADAYFPRDMGILFIEAYFRIMHPQMPLLAYSEIMETWNKLWEPPQPGKVLKDRDLLYMVLAIGSRISNYKGKQTAEWVDLWAEHFSNKANNFAMYFQEPSLKGTHFMLLKAMYALQVMRPNEAYLYFGYAARNVLALGINRSQVTDGNNLSMHRLRITFWTIFANEKISALFIGRPSSLCEDQVDTACPEDIFLQNVTGIDSDCLEYIRPTVECAWIRAAAKIGRVADKVSIATYSPNCMRDISDVEKSEQLVIECDTRLKSIAQSLPPYLHFYDHSLPIGESWQEVQRVSLGLIYYLTCMLMHRPSLMYATFFNSTAEAENNATGPLKIKESIEASINAARSLIDLAHDVYFRRFPDIRSDGTMATFLASACITLLYEVLDPRTTQEHAKATFATVERGIQCLDEIQHVGPLTGKLISTDIMKMAKDALVSMGNSFGTDSNIFDSFPWLLDVQDPYDPVPLASSYPPATTANSGVFVPNATEMGLVSSTPCTNYRSYWVENGFDPQNIPESLF</sequence>
<keyword evidence="2" id="KW-0805">Transcription regulation</keyword>
<dbReference type="PANTHER" id="PTHR47424:SF14">
    <property type="entry name" value="ZINC FINGER PROTEIN GRT1"/>
    <property type="match status" value="1"/>
</dbReference>
<accession>A0A1F7ZRT1</accession>
<dbReference type="RefSeq" id="XP_022385888.1">
    <property type="nucleotide sequence ID" value="XM_022536461.1"/>
</dbReference>
<dbReference type="EMBL" id="LYCR01000094">
    <property type="protein sequence ID" value="OGM42171.1"/>
    <property type="molecule type" value="Genomic_DNA"/>
</dbReference>
<evidence type="ECO:0000256" key="1">
    <source>
        <dbReference type="ARBA" id="ARBA00022723"/>
    </source>
</evidence>
<evidence type="ECO:0000313" key="9">
    <source>
        <dbReference type="Proteomes" id="UP000179179"/>
    </source>
</evidence>
<feature type="compositionally biased region" description="Basic and acidic residues" evidence="6">
    <location>
        <begin position="70"/>
        <end position="79"/>
    </location>
</feature>
<dbReference type="GO" id="GO:0008270">
    <property type="term" value="F:zinc ion binding"/>
    <property type="evidence" value="ECO:0007669"/>
    <property type="project" value="InterPro"/>
</dbReference>
<dbReference type="GO" id="GO:0000981">
    <property type="term" value="F:DNA-binding transcription factor activity, RNA polymerase II-specific"/>
    <property type="evidence" value="ECO:0007669"/>
    <property type="project" value="InterPro"/>
</dbReference>
<dbReference type="SMART" id="SM00906">
    <property type="entry name" value="Fungal_trans"/>
    <property type="match status" value="1"/>
</dbReference>
<feature type="region of interest" description="Disordered" evidence="6">
    <location>
        <begin position="58"/>
        <end position="79"/>
    </location>
</feature>
<dbReference type="STRING" id="109264.A0A1F7ZRT1"/>
<dbReference type="PROSITE" id="PS50048">
    <property type="entry name" value="ZN2_CY6_FUNGAL_2"/>
    <property type="match status" value="1"/>
</dbReference>
<organism evidence="8 9">
    <name type="scientific">Aspergillus bombycis</name>
    <dbReference type="NCBI Taxonomy" id="109264"/>
    <lineage>
        <taxon>Eukaryota</taxon>
        <taxon>Fungi</taxon>
        <taxon>Dikarya</taxon>
        <taxon>Ascomycota</taxon>
        <taxon>Pezizomycotina</taxon>
        <taxon>Eurotiomycetes</taxon>
        <taxon>Eurotiomycetidae</taxon>
        <taxon>Eurotiales</taxon>
        <taxon>Aspergillaceae</taxon>
        <taxon>Aspergillus</taxon>
    </lineage>
</organism>
<dbReference type="Gene3D" id="4.10.240.10">
    <property type="entry name" value="Zn(2)-C6 fungal-type DNA-binding domain"/>
    <property type="match status" value="1"/>
</dbReference>
<dbReference type="Proteomes" id="UP000179179">
    <property type="component" value="Unassembled WGS sequence"/>
</dbReference>
<reference evidence="8 9" key="1">
    <citation type="journal article" date="2016" name="Genome Biol. Evol.">
        <title>Draft genome sequence of an aflatoxigenic Aspergillus species, A. bombycis.</title>
        <authorList>
            <person name="Moore G.G."/>
            <person name="Mack B.M."/>
            <person name="Beltz S.B."/>
            <person name="Gilbert M.K."/>
        </authorList>
    </citation>
    <scope>NUCLEOTIDE SEQUENCE [LARGE SCALE GENOMIC DNA]</scope>
    <source>
        <strain evidence="9">NRRL 26010</strain>
    </source>
</reference>
<keyword evidence="3" id="KW-0238">DNA-binding</keyword>
<dbReference type="PANTHER" id="PTHR47424">
    <property type="entry name" value="REGULATORY PROTEIN GAL4"/>
    <property type="match status" value="1"/>
</dbReference>
<keyword evidence="9" id="KW-1185">Reference proteome</keyword>
<evidence type="ECO:0000256" key="5">
    <source>
        <dbReference type="ARBA" id="ARBA00023242"/>
    </source>
</evidence>
<evidence type="ECO:0000256" key="2">
    <source>
        <dbReference type="ARBA" id="ARBA00023015"/>
    </source>
</evidence>
<dbReference type="PROSITE" id="PS00463">
    <property type="entry name" value="ZN2_CY6_FUNGAL_1"/>
    <property type="match status" value="1"/>
</dbReference>
<dbReference type="AlphaFoldDB" id="A0A1F7ZRT1"/>